<evidence type="ECO:0000259" key="1">
    <source>
        <dbReference type="PROSITE" id="PS51301"/>
    </source>
</evidence>
<feature type="domain" description="KilA-N" evidence="1">
    <location>
        <begin position="214"/>
        <end position="313"/>
    </location>
</feature>
<keyword evidence="3" id="KW-1185">Reference proteome</keyword>
<name>A0A1W1V3D3_9PAST</name>
<dbReference type="PANTHER" id="PTHR48135:SF1">
    <property type="entry name" value="KILA-N DOMAIN-CONTAINING PROTEIN"/>
    <property type="match status" value="1"/>
</dbReference>
<evidence type="ECO:0000313" key="3">
    <source>
        <dbReference type="Proteomes" id="UP000192408"/>
    </source>
</evidence>
<dbReference type="Proteomes" id="UP000192408">
    <property type="component" value="Unassembled WGS sequence"/>
</dbReference>
<dbReference type="InterPro" id="IPR017880">
    <property type="entry name" value="KilA_N"/>
</dbReference>
<protein>
    <submittedName>
        <fullName evidence="2">KilA-N domain-containing protein</fullName>
    </submittedName>
</protein>
<dbReference type="PANTHER" id="PTHR48135">
    <property type="match status" value="1"/>
</dbReference>
<dbReference type="STRING" id="1122938.SAMN05660772_02744"/>
<feature type="domain" description="KilA-N" evidence="1">
    <location>
        <begin position="1"/>
        <end position="115"/>
    </location>
</feature>
<dbReference type="AlphaFoldDB" id="A0A1W1V3D3"/>
<dbReference type="Pfam" id="PF10548">
    <property type="entry name" value="P22_AR_C"/>
    <property type="match status" value="1"/>
</dbReference>
<gene>
    <name evidence="2" type="ORF">SAMN05660772_02744</name>
</gene>
<proteinExistence type="predicted"/>
<sequence length="427" mass="48365">MTTQLSILNTPIRTFENLYSLNDLHIASGGEDKHRPTFFIRLDTTKDLITEIENENSDVQICTSKNSDTQICVSHKSLRTGINKGTWACEELVLAYATWISPKFHLIVLRAFLAMHKGQPQQLALPEPEKKIDNENQPQYTGALSKNTKRLPHPTDLAVFLCLKDNGGSIAGKYNTLMGIPSNRFLCMPESESRHPQPNVANLSKNTKELAMANIITAHYNGTEVFFQNDAFLNATAIAKHFNKLPNEWLRLDSTQEYIELLCKKLNTEKSRILKTTRGVNGGTWLHRRLAVAFARWLNVDFAIWCDEQIENILIGQNKPQQLALPEPEKVFNLQLTEDELKTLSWLWKAAVRMSGILGMLYPALIKLGSSFAPSVCGCSTEYERTFESARKILVRATQDIEIDKLNRNGWNNVLPELRRGEVNSLN</sequence>
<dbReference type="InterPro" id="IPR018876">
    <property type="entry name" value="Phage_P22_antirepressor_C"/>
</dbReference>
<dbReference type="SMART" id="SM01252">
    <property type="entry name" value="KilA-N"/>
    <property type="match status" value="2"/>
</dbReference>
<dbReference type="EMBL" id="FWWV01000036">
    <property type="protein sequence ID" value="SMB87808.1"/>
    <property type="molecule type" value="Genomic_DNA"/>
</dbReference>
<dbReference type="PROSITE" id="PS51301">
    <property type="entry name" value="KILA_N"/>
    <property type="match status" value="2"/>
</dbReference>
<dbReference type="SUPFAM" id="SSF54616">
    <property type="entry name" value="DNA-binding domain of Mlu1-box binding protein MBP1"/>
    <property type="match status" value="1"/>
</dbReference>
<accession>A0A1W1V3D3</accession>
<reference evidence="3" key="1">
    <citation type="submission" date="2017-04" db="EMBL/GenBank/DDBJ databases">
        <authorList>
            <person name="Varghese N."/>
            <person name="Submissions S."/>
        </authorList>
    </citation>
    <scope>NUCLEOTIDE SEQUENCE [LARGE SCALE GENOMIC DNA]</scope>
    <source>
        <strain evidence="3">DSM 23072</strain>
    </source>
</reference>
<dbReference type="InterPro" id="IPR018004">
    <property type="entry name" value="KilA/APSES_HTH"/>
</dbReference>
<organism evidence="2 3">
    <name type="scientific">Pasteurella testudinis DSM 23072</name>
    <dbReference type="NCBI Taxonomy" id="1122938"/>
    <lineage>
        <taxon>Bacteria</taxon>
        <taxon>Pseudomonadati</taxon>
        <taxon>Pseudomonadota</taxon>
        <taxon>Gammaproteobacteria</taxon>
        <taxon>Pasteurellales</taxon>
        <taxon>Pasteurellaceae</taxon>
        <taxon>Pasteurella</taxon>
    </lineage>
</organism>
<dbReference type="GO" id="GO:0003677">
    <property type="term" value="F:DNA binding"/>
    <property type="evidence" value="ECO:0007669"/>
    <property type="project" value="InterPro"/>
</dbReference>
<dbReference type="Pfam" id="PF04383">
    <property type="entry name" value="KilA-N"/>
    <property type="match status" value="2"/>
</dbReference>
<dbReference type="InterPro" id="IPR036887">
    <property type="entry name" value="HTH_APSES_sf"/>
</dbReference>
<evidence type="ECO:0000313" key="2">
    <source>
        <dbReference type="EMBL" id="SMB87808.1"/>
    </source>
</evidence>